<accession>A0A557R175</accession>
<keyword evidence="1" id="KW-1133">Transmembrane helix</keyword>
<evidence type="ECO:0000313" key="3">
    <source>
        <dbReference type="Proteomes" id="UP000319502"/>
    </source>
</evidence>
<dbReference type="EMBL" id="VMNK01000003">
    <property type="protein sequence ID" value="TVO58902.1"/>
    <property type="molecule type" value="Genomic_DNA"/>
</dbReference>
<feature type="transmembrane region" description="Helical" evidence="1">
    <location>
        <begin position="21"/>
        <end position="39"/>
    </location>
</feature>
<keyword evidence="1" id="KW-0812">Transmembrane</keyword>
<name>A0A557R175_9RHOO</name>
<protein>
    <submittedName>
        <fullName evidence="2">Uncharacterized protein</fullName>
    </submittedName>
</protein>
<keyword evidence="3" id="KW-1185">Reference proteome</keyword>
<keyword evidence="1" id="KW-0472">Membrane</keyword>
<organism evidence="2 3">
    <name type="scientific">Denitromonas halophila</name>
    <dbReference type="NCBI Taxonomy" id="1629404"/>
    <lineage>
        <taxon>Bacteria</taxon>
        <taxon>Pseudomonadati</taxon>
        <taxon>Pseudomonadota</taxon>
        <taxon>Betaproteobacteria</taxon>
        <taxon>Rhodocyclales</taxon>
        <taxon>Zoogloeaceae</taxon>
        <taxon>Denitromonas</taxon>
    </lineage>
</organism>
<dbReference type="AlphaFoldDB" id="A0A557R175"/>
<sequence length="138" mass="15106">MSSTMLDRLLRPTAQSRSARTVEVFGWILLLEAPLILFAPHWVAGVLQLPALSDQAANYFRLVGLLVGGLGMLYVVSGRLDARGFVFASLLDRPLVPFIMAALWGFGIVPGPLALFFAVSDGASFLWTLSAWRAERRT</sequence>
<comment type="caution">
    <text evidence="2">The sequence shown here is derived from an EMBL/GenBank/DDBJ whole genome shotgun (WGS) entry which is preliminary data.</text>
</comment>
<dbReference type="Proteomes" id="UP000319502">
    <property type="component" value="Unassembled WGS sequence"/>
</dbReference>
<gene>
    <name evidence="2" type="ORF">FHP91_04380</name>
</gene>
<dbReference type="RefSeq" id="WP_144308419.1">
    <property type="nucleotide sequence ID" value="NZ_VMNK01000003.1"/>
</dbReference>
<proteinExistence type="predicted"/>
<feature type="transmembrane region" description="Helical" evidence="1">
    <location>
        <begin position="59"/>
        <end position="77"/>
    </location>
</feature>
<evidence type="ECO:0000313" key="2">
    <source>
        <dbReference type="EMBL" id="TVO58902.1"/>
    </source>
</evidence>
<evidence type="ECO:0000256" key="1">
    <source>
        <dbReference type="SAM" id="Phobius"/>
    </source>
</evidence>
<reference evidence="2 3" key="1">
    <citation type="submission" date="2019-07" db="EMBL/GenBank/DDBJ databases">
        <title>The pathways for chlorine oxyanion respiration interact through the shared metabolite chlorate.</title>
        <authorList>
            <person name="Barnum T.P."/>
            <person name="Cheng Y."/>
            <person name="Hill K.A."/>
            <person name="Lucas L.N."/>
            <person name="Carlson H.K."/>
            <person name="Coates J.D."/>
        </authorList>
    </citation>
    <scope>NUCLEOTIDE SEQUENCE [LARGE SCALE GENOMIC DNA]</scope>
    <source>
        <strain evidence="2 3">SFB-3</strain>
    </source>
</reference>